<dbReference type="OrthoDB" id="337200at2"/>
<comment type="similarity">
    <text evidence="1">Belongs to the thioesterase PaaI family.</text>
</comment>
<feature type="domain" description="Thioesterase" evidence="3">
    <location>
        <begin position="47"/>
        <end position="120"/>
    </location>
</feature>
<name>A0A1I0DQA9_9BACI</name>
<dbReference type="EMBL" id="FOHJ01000004">
    <property type="protein sequence ID" value="SET34738.1"/>
    <property type="molecule type" value="Genomic_DNA"/>
</dbReference>
<dbReference type="PANTHER" id="PTHR21660">
    <property type="entry name" value="THIOESTERASE SUPERFAMILY MEMBER-RELATED"/>
    <property type="match status" value="1"/>
</dbReference>
<evidence type="ECO:0000259" key="3">
    <source>
        <dbReference type="Pfam" id="PF03061"/>
    </source>
</evidence>
<dbReference type="NCBIfam" id="TIGR00369">
    <property type="entry name" value="unchar_dom_1"/>
    <property type="match status" value="1"/>
</dbReference>
<dbReference type="RefSeq" id="WP_093133423.1">
    <property type="nucleotide sequence ID" value="NZ_FOHJ01000004.1"/>
</dbReference>
<dbReference type="Gene3D" id="3.10.129.10">
    <property type="entry name" value="Hotdog Thioesterase"/>
    <property type="match status" value="1"/>
</dbReference>
<organism evidence="4 5">
    <name type="scientific">Salinibacillus kushneri</name>
    <dbReference type="NCBI Taxonomy" id="237682"/>
    <lineage>
        <taxon>Bacteria</taxon>
        <taxon>Bacillati</taxon>
        <taxon>Bacillota</taxon>
        <taxon>Bacilli</taxon>
        <taxon>Bacillales</taxon>
        <taxon>Bacillaceae</taxon>
        <taxon>Salinibacillus</taxon>
    </lineage>
</organism>
<dbReference type="AlphaFoldDB" id="A0A1I0DQA9"/>
<evidence type="ECO:0000313" key="5">
    <source>
        <dbReference type="Proteomes" id="UP000199095"/>
    </source>
</evidence>
<keyword evidence="5" id="KW-1185">Reference proteome</keyword>
<dbReference type="GO" id="GO:0047617">
    <property type="term" value="F:fatty acyl-CoA hydrolase activity"/>
    <property type="evidence" value="ECO:0007669"/>
    <property type="project" value="InterPro"/>
</dbReference>
<dbReference type="PANTHER" id="PTHR21660:SF1">
    <property type="entry name" value="ACYL-COENZYME A THIOESTERASE 13"/>
    <property type="match status" value="1"/>
</dbReference>
<dbReference type="InterPro" id="IPR039298">
    <property type="entry name" value="ACOT13"/>
</dbReference>
<dbReference type="InterPro" id="IPR029069">
    <property type="entry name" value="HotDog_dom_sf"/>
</dbReference>
<protein>
    <submittedName>
        <fullName evidence="4">Acyl-CoA thioesterase</fullName>
    </submittedName>
</protein>
<reference evidence="5" key="1">
    <citation type="submission" date="2016-10" db="EMBL/GenBank/DDBJ databases">
        <authorList>
            <person name="Varghese N."/>
            <person name="Submissions S."/>
        </authorList>
    </citation>
    <scope>NUCLEOTIDE SEQUENCE [LARGE SCALE GENOMIC DNA]</scope>
    <source>
        <strain evidence="5">CGMCC 1.3566</strain>
    </source>
</reference>
<dbReference type="Pfam" id="PF03061">
    <property type="entry name" value="4HBT"/>
    <property type="match status" value="1"/>
</dbReference>
<sequence>MTNTITEIRERFKDSPFISHIGLEIVDFQEGNIQLKLLVKEKLFNVNGTMHGGVHATVLDTVMGMTTRSITKAPCLTINLNIHYLSPSKSGVVYAKGSIIHRGYRMATVEGEMTDSDGTILAKGIGTFKLLRDKEIKEVYK</sequence>
<dbReference type="InterPro" id="IPR006683">
    <property type="entry name" value="Thioestr_dom"/>
</dbReference>
<evidence type="ECO:0000256" key="1">
    <source>
        <dbReference type="ARBA" id="ARBA00008324"/>
    </source>
</evidence>
<keyword evidence="2" id="KW-0378">Hydrolase</keyword>
<dbReference type="CDD" id="cd03443">
    <property type="entry name" value="PaaI_thioesterase"/>
    <property type="match status" value="1"/>
</dbReference>
<evidence type="ECO:0000256" key="2">
    <source>
        <dbReference type="ARBA" id="ARBA00022801"/>
    </source>
</evidence>
<dbReference type="STRING" id="237682.SAMN05421676_104123"/>
<dbReference type="Proteomes" id="UP000199095">
    <property type="component" value="Unassembled WGS sequence"/>
</dbReference>
<dbReference type="SUPFAM" id="SSF54637">
    <property type="entry name" value="Thioesterase/thiol ester dehydrase-isomerase"/>
    <property type="match status" value="1"/>
</dbReference>
<dbReference type="InterPro" id="IPR003736">
    <property type="entry name" value="PAAI_dom"/>
</dbReference>
<proteinExistence type="inferred from homology"/>
<evidence type="ECO:0000313" key="4">
    <source>
        <dbReference type="EMBL" id="SET34738.1"/>
    </source>
</evidence>
<accession>A0A1I0DQA9</accession>
<gene>
    <name evidence="4" type="ORF">SAMN05421676_104123</name>
</gene>